<dbReference type="GO" id="GO:0004438">
    <property type="term" value="F:phosphatidylinositol-3-phosphate phosphatase activity"/>
    <property type="evidence" value="ECO:0007669"/>
    <property type="project" value="TreeGrafter"/>
</dbReference>
<reference evidence="16" key="1">
    <citation type="submission" date="2023-03" db="EMBL/GenBank/DDBJ databases">
        <title>Chromosome-level genomes of two armyworms, Mythimna separata and Mythimna loreyi, provide insights into the biosynthesis and reception of sex pheromones.</title>
        <authorList>
            <person name="Zhao H."/>
        </authorList>
    </citation>
    <scope>NUCLEOTIDE SEQUENCE</scope>
    <source>
        <strain evidence="16">BeijingLab</strain>
        <tissue evidence="16">Pupa</tissue>
    </source>
</reference>
<dbReference type="PROSITE" id="PS50178">
    <property type="entry name" value="ZF_FYVE"/>
    <property type="match status" value="1"/>
</dbReference>
<dbReference type="InterPro" id="IPR010569">
    <property type="entry name" value="Myotubularin-like_Pase_dom"/>
</dbReference>
<keyword evidence="8" id="KW-0443">Lipid metabolism</keyword>
<evidence type="ECO:0000256" key="6">
    <source>
        <dbReference type="ARBA" id="ARBA00022801"/>
    </source>
</evidence>
<evidence type="ECO:0000256" key="3">
    <source>
        <dbReference type="ARBA" id="ARBA00012903"/>
    </source>
</evidence>
<dbReference type="GO" id="GO:0016020">
    <property type="term" value="C:membrane"/>
    <property type="evidence" value="ECO:0007669"/>
    <property type="project" value="UniProtKB-SubCell"/>
</dbReference>
<dbReference type="SUPFAM" id="SSF57903">
    <property type="entry name" value="FYVE/PHD zinc finger"/>
    <property type="match status" value="1"/>
</dbReference>
<feature type="domain" description="Myotubularin phosphatase" evidence="15">
    <location>
        <begin position="134"/>
        <end position="506"/>
    </location>
</feature>
<keyword evidence="17" id="KW-1185">Reference proteome</keyword>
<keyword evidence="5 13" id="KW-0863">Zinc-finger</keyword>
<keyword evidence="7" id="KW-0862">Zinc</keyword>
<evidence type="ECO:0000256" key="11">
    <source>
        <dbReference type="PIRSR" id="PIRSR630564-1"/>
    </source>
</evidence>
<feature type="active site" description="Phosphocysteine intermediate" evidence="11">
    <location>
        <position position="344"/>
    </location>
</feature>
<comment type="subcellular location">
    <subcellularLocation>
        <location evidence="1">Membrane</location>
    </subcellularLocation>
</comment>
<evidence type="ECO:0000256" key="9">
    <source>
        <dbReference type="ARBA" id="ARBA00023136"/>
    </source>
</evidence>
<dbReference type="Pfam" id="PF01363">
    <property type="entry name" value="FYVE"/>
    <property type="match status" value="1"/>
</dbReference>
<dbReference type="AlphaFoldDB" id="A0AAD8DXN5"/>
<dbReference type="InterPro" id="IPR011993">
    <property type="entry name" value="PH-like_dom_sf"/>
</dbReference>
<dbReference type="GO" id="GO:0005737">
    <property type="term" value="C:cytoplasm"/>
    <property type="evidence" value="ECO:0007669"/>
    <property type="project" value="TreeGrafter"/>
</dbReference>
<dbReference type="Proteomes" id="UP001231518">
    <property type="component" value="Chromosome 19"/>
</dbReference>
<keyword evidence="9" id="KW-0472">Membrane</keyword>
<keyword evidence="6" id="KW-0378">Hydrolase</keyword>
<dbReference type="CDD" id="cd14532">
    <property type="entry name" value="PTP-MTMR6-like"/>
    <property type="match status" value="1"/>
</dbReference>
<dbReference type="InterPro" id="IPR003595">
    <property type="entry name" value="Tyr_Pase_cat"/>
</dbReference>
<dbReference type="InterPro" id="IPR029021">
    <property type="entry name" value="Prot-tyrosine_phosphatase-like"/>
</dbReference>
<evidence type="ECO:0000256" key="8">
    <source>
        <dbReference type="ARBA" id="ARBA00023098"/>
    </source>
</evidence>
<sequence length="1016" mass="115708">MKKSILRIFTGRSATFKKLENVQLLDKYNLRNPSKGTLYFATTHLIFVDHEMRKETWILLMHISTVERLPITTTGSPLLVRTKTFQSVFFVIPRERDCHEMHQTLLRLSQPVHIDELYCFFYKSTPDDLPKSAGWNFFDIQTEYQRMNVPNDQWVLCTANKDYELCDTYPSEVYVPARASTAVLLGSASFRSRGRLPVLAYLHHNKAAIARCSQPLSGFSARCMEDEQMLDLIRRANPNCGYMYVVDTRPRINAMVNRAAGKGYENEAFYENIKFQFMGIGNIHVMRKSLQKLVETCEQNTPTMSSFLSGLESSGWLKHIKSILDTSWWIASAIESGVSVCVHCSDGWDRTAQVCSLAALCLEPHYRTINGYQALIEKDWLSFGHKFTARCGHIACDGRERSPVFTQLLDCTWQLLRQRPEAFQFNERFLLTLHDHAHACQYGTFIGNCEKDRRDLRLSERTFSLWGYMASHLNEYKNPLYNPKSHPDVLKPDLGAQSIRFWRGMYCRHENGVHPREALADLLPAAVEHSSALEHHINYLTRVRTLWPLTDLLPAAVEHSSALEHHINYLTRVRTLWPLTDLLPAAVEHSSALEHHINYLTRVRTLWPLTDLLPAAVEHSSALEHHINYLTRVRTLWPLTDLLPAAVEHSSALEHHINYLTRVRTLWPLTDLLPAAVEHSSALEHHINYLTRVRTLWPLTDLLPAAVEHSSALEHHINYLTRVHLLPAAVEHSSALEHHINYLTRVRTLWPLTDLLPAAVEHSSALEHHINYLTRVRTLWPLTDLLPAAVEHSSALEHHINYLTRVRTLWPLTDLLPAAVEHSSALEHHINYLTRRITTFKNLLSGKRADKSKDTTVVNYQNGNVNSVEIETKTEALQIDNKLLYESGGTLTELECANHDHPLKETGAPHKPNKIPLITEKASDSIPASYALLEKEVNTVALDWKSIKNVTECSCSTPLDHFSRKHHCWGCGRCVCTRCVCARATLAALHAPRAAPLCAACTPNTPDTQDIVTPAN</sequence>
<dbReference type="GO" id="GO:0008270">
    <property type="term" value="F:zinc ion binding"/>
    <property type="evidence" value="ECO:0007669"/>
    <property type="project" value="UniProtKB-KW"/>
</dbReference>
<dbReference type="CDD" id="cd15738">
    <property type="entry name" value="FYVE_MTMR_unchar"/>
    <property type="match status" value="1"/>
</dbReference>
<dbReference type="GO" id="GO:0046856">
    <property type="term" value="P:phosphatidylinositol dephosphorylation"/>
    <property type="evidence" value="ECO:0007669"/>
    <property type="project" value="TreeGrafter"/>
</dbReference>
<dbReference type="PANTHER" id="PTHR10807">
    <property type="entry name" value="MYOTUBULARIN-RELATED"/>
    <property type="match status" value="1"/>
</dbReference>
<evidence type="ECO:0000256" key="10">
    <source>
        <dbReference type="ARBA" id="ARBA00032571"/>
    </source>
</evidence>
<dbReference type="Gene3D" id="2.30.29.30">
    <property type="entry name" value="Pleckstrin-homology domain (PH domain)/Phosphotyrosine-binding domain (PTB)"/>
    <property type="match status" value="1"/>
</dbReference>
<evidence type="ECO:0000256" key="2">
    <source>
        <dbReference type="ARBA" id="ARBA00007471"/>
    </source>
</evidence>
<dbReference type="FunFam" id="2.30.29.30:FF:000135">
    <property type="entry name" value="Myotubularin related protein 6"/>
    <property type="match status" value="1"/>
</dbReference>
<dbReference type="PROSITE" id="PS51339">
    <property type="entry name" value="PPASE_MYOTUBULARIN"/>
    <property type="match status" value="1"/>
</dbReference>
<evidence type="ECO:0000259" key="14">
    <source>
        <dbReference type="PROSITE" id="PS50178"/>
    </source>
</evidence>
<dbReference type="InterPro" id="IPR048994">
    <property type="entry name" value="PH-GRAM_MTMR6-9"/>
</dbReference>
<dbReference type="InterPro" id="IPR030564">
    <property type="entry name" value="Myotubularin"/>
</dbReference>
<accession>A0AAD8DXN5</accession>
<dbReference type="InterPro" id="IPR000306">
    <property type="entry name" value="Znf_FYVE"/>
</dbReference>
<feature type="domain" description="FYVE-type" evidence="14">
    <location>
        <begin position="955"/>
        <end position="1006"/>
    </location>
</feature>
<dbReference type="Pfam" id="PF06602">
    <property type="entry name" value="Myotub-related"/>
    <property type="match status" value="1"/>
</dbReference>
<dbReference type="SUPFAM" id="SSF52799">
    <property type="entry name" value="(Phosphotyrosine protein) phosphatases II"/>
    <property type="match status" value="1"/>
</dbReference>
<dbReference type="PROSITE" id="PS00383">
    <property type="entry name" value="TYR_PHOSPHATASE_1"/>
    <property type="match status" value="1"/>
</dbReference>
<feature type="binding site" evidence="12">
    <location>
        <begin position="344"/>
        <end position="350"/>
    </location>
    <ligand>
        <name>substrate</name>
    </ligand>
</feature>
<keyword evidence="4" id="KW-0479">Metal-binding</keyword>
<dbReference type="InterPro" id="IPR016130">
    <property type="entry name" value="Tyr_Pase_AS"/>
</dbReference>
<dbReference type="InterPro" id="IPR013083">
    <property type="entry name" value="Znf_RING/FYVE/PHD"/>
</dbReference>
<dbReference type="InterPro" id="IPR011011">
    <property type="entry name" value="Znf_FYVE_PHD"/>
</dbReference>
<dbReference type="PANTHER" id="PTHR10807:SF8">
    <property type="entry name" value="PHOSPHATIDYLINOSITOL-3-PHOSPHATE PHOSPHATASE"/>
    <property type="match status" value="1"/>
</dbReference>
<evidence type="ECO:0000256" key="12">
    <source>
        <dbReference type="PIRSR" id="PIRSR630564-2"/>
    </source>
</evidence>
<evidence type="ECO:0000256" key="7">
    <source>
        <dbReference type="ARBA" id="ARBA00022833"/>
    </source>
</evidence>
<comment type="caution">
    <text evidence="16">The sequence shown here is derived from an EMBL/GenBank/DDBJ whole genome shotgun (WGS) entry which is preliminary data.</text>
</comment>
<evidence type="ECO:0000256" key="13">
    <source>
        <dbReference type="PROSITE-ProRule" id="PRU00091"/>
    </source>
</evidence>
<feature type="binding site" evidence="12">
    <location>
        <begin position="282"/>
        <end position="283"/>
    </location>
    <ligand>
        <name>substrate</name>
    </ligand>
</feature>
<gene>
    <name evidence="16" type="ORF">PYW07_006460</name>
</gene>
<evidence type="ECO:0000313" key="17">
    <source>
        <dbReference type="Proteomes" id="UP001231518"/>
    </source>
</evidence>
<organism evidence="16 17">
    <name type="scientific">Mythimna separata</name>
    <name type="common">Oriental armyworm</name>
    <name type="synonym">Pseudaletia separata</name>
    <dbReference type="NCBI Taxonomy" id="271217"/>
    <lineage>
        <taxon>Eukaryota</taxon>
        <taxon>Metazoa</taxon>
        <taxon>Ecdysozoa</taxon>
        <taxon>Arthropoda</taxon>
        <taxon>Hexapoda</taxon>
        <taxon>Insecta</taxon>
        <taxon>Pterygota</taxon>
        <taxon>Neoptera</taxon>
        <taxon>Endopterygota</taxon>
        <taxon>Lepidoptera</taxon>
        <taxon>Glossata</taxon>
        <taxon>Ditrysia</taxon>
        <taxon>Noctuoidea</taxon>
        <taxon>Noctuidae</taxon>
        <taxon>Noctuinae</taxon>
        <taxon>Hadenini</taxon>
        <taxon>Mythimna</taxon>
    </lineage>
</organism>
<evidence type="ECO:0000313" key="16">
    <source>
        <dbReference type="EMBL" id="KAJ8728764.1"/>
    </source>
</evidence>
<evidence type="ECO:0000259" key="15">
    <source>
        <dbReference type="PROSITE" id="PS51339"/>
    </source>
</evidence>
<evidence type="ECO:0000256" key="1">
    <source>
        <dbReference type="ARBA" id="ARBA00004370"/>
    </source>
</evidence>
<dbReference type="SMART" id="SM00404">
    <property type="entry name" value="PTPc_motif"/>
    <property type="match status" value="1"/>
</dbReference>
<evidence type="ECO:0000256" key="5">
    <source>
        <dbReference type="ARBA" id="ARBA00022771"/>
    </source>
</evidence>
<comment type="similarity">
    <text evidence="2">Belongs to the protein-tyrosine phosphatase family. Non-receptor class myotubularin subfamily.</text>
</comment>
<dbReference type="Gene3D" id="3.30.40.10">
    <property type="entry name" value="Zinc/RING finger domain, C3HC4 (zinc finger)"/>
    <property type="match status" value="1"/>
</dbReference>
<dbReference type="Pfam" id="PF21098">
    <property type="entry name" value="PH-GRAM_MTMR6-like"/>
    <property type="match status" value="1"/>
</dbReference>
<protein>
    <recommendedName>
        <fullName evidence="3">phosphatidylinositol-3,5-bisphosphate 3-phosphatase</fullName>
        <ecNumber evidence="3">3.1.3.95</ecNumber>
    </recommendedName>
    <alternativeName>
        <fullName evidence="10">Phosphatidylinositol-3,5-bisphosphate 3-phosphatase</fullName>
    </alternativeName>
</protein>
<evidence type="ECO:0000256" key="4">
    <source>
        <dbReference type="ARBA" id="ARBA00022723"/>
    </source>
</evidence>
<dbReference type="InterPro" id="IPR017455">
    <property type="entry name" value="Znf_FYVE-rel"/>
</dbReference>
<proteinExistence type="inferred from homology"/>
<dbReference type="EMBL" id="JARGEI010000007">
    <property type="protein sequence ID" value="KAJ8728764.1"/>
    <property type="molecule type" value="Genomic_DNA"/>
</dbReference>
<dbReference type="SUPFAM" id="SSF50729">
    <property type="entry name" value="PH domain-like"/>
    <property type="match status" value="1"/>
</dbReference>
<dbReference type="EC" id="3.1.3.95" evidence="3"/>
<dbReference type="GO" id="GO:0052629">
    <property type="term" value="F:phosphatidylinositol-3,5-bisphosphate 3-phosphatase activity"/>
    <property type="evidence" value="ECO:0007669"/>
    <property type="project" value="UniProtKB-EC"/>
</dbReference>
<name>A0AAD8DXN5_MYTSE</name>